<dbReference type="AlphaFoldDB" id="A0A7V7PPI6"/>
<reference evidence="2 3" key="1">
    <citation type="submission" date="2019-09" db="EMBL/GenBank/DDBJ databases">
        <title>YIM 132180 draft genome.</title>
        <authorList>
            <person name="Zhang K."/>
        </authorList>
    </citation>
    <scope>NUCLEOTIDE SEQUENCE [LARGE SCALE GENOMIC DNA]</scope>
    <source>
        <strain evidence="2 3">YIM 132180</strain>
    </source>
</reference>
<evidence type="ECO:0000259" key="1">
    <source>
        <dbReference type="Pfam" id="PF09343"/>
    </source>
</evidence>
<organism evidence="2 3">
    <name type="scientific">Plantimonas leprariae</name>
    <dbReference type="NCBI Taxonomy" id="2615207"/>
    <lineage>
        <taxon>Bacteria</taxon>
        <taxon>Pseudomonadati</taxon>
        <taxon>Pseudomonadota</taxon>
        <taxon>Alphaproteobacteria</taxon>
        <taxon>Hyphomicrobiales</taxon>
        <taxon>Aurantimonadaceae</taxon>
        <taxon>Plantimonas</taxon>
    </lineage>
</organism>
<dbReference type="RefSeq" id="WP_150969634.1">
    <property type="nucleotide sequence ID" value="NZ_VZDO01000007.1"/>
</dbReference>
<dbReference type="Pfam" id="PF09343">
    <property type="entry name" value="DUF2460"/>
    <property type="match status" value="1"/>
</dbReference>
<evidence type="ECO:0000313" key="3">
    <source>
        <dbReference type="Proteomes" id="UP000432089"/>
    </source>
</evidence>
<dbReference type="InterPro" id="IPR011740">
    <property type="entry name" value="DUF2460"/>
</dbReference>
<accession>A0A7V7PPI6</accession>
<sequence>MTIAAFSEERFPLRVAFGTSGGPERRIEVVRLSTGFETRNQRHAHAFRRYDAGSGVKSLADLAAVLAFFEARRGKLVGFRFRDPLDSRSGAFGTAVTAFDQTIGTGDGATKSFALVKRYGVGADAYVRPIGKPVAGTLEVAVGGTAVGSGVSLDAGTGIVSFASPPAKGAAITAGFEFDVPVRFDIDHLAVNVAAFEAGDIPTLPLVEIRP</sequence>
<keyword evidence="3" id="KW-1185">Reference proteome</keyword>
<dbReference type="EMBL" id="VZDO01000007">
    <property type="protein sequence ID" value="KAB0679943.1"/>
    <property type="molecule type" value="Genomic_DNA"/>
</dbReference>
<protein>
    <submittedName>
        <fullName evidence="2">TIGR02217 family protein</fullName>
    </submittedName>
</protein>
<gene>
    <name evidence="2" type="ORF">F6X38_10235</name>
</gene>
<name>A0A7V7PPI6_9HYPH</name>
<dbReference type="Proteomes" id="UP000432089">
    <property type="component" value="Unassembled WGS sequence"/>
</dbReference>
<comment type="caution">
    <text evidence="2">The sequence shown here is derived from an EMBL/GenBank/DDBJ whole genome shotgun (WGS) entry which is preliminary data.</text>
</comment>
<dbReference type="NCBIfam" id="TIGR02217">
    <property type="entry name" value="chp_TIGR02217"/>
    <property type="match status" value="1"/>
</dbReference>
<feature type="domain" description="DUF2460" evidence="1">
    <location>
        <begin position="8"/>
        <end position="210"/>
    </location>
</feature>
<evidence type="ECO:0000313" key="2">
    <source>
        <dbReference type="EMBL" id="KAB0679943.1"/>
    </source>
</evidence>
<proteinExistence type="predicted"/>